<keyword evidence="2" id="KW-0378">Hydrolase</keyword>
<evidence type="ECO:0000313" key="3">
    <source>
        <dbReference type="Proteomes" id="UP000318943"/>
    </source>
</evidence>
<dbReference type="InterPro" id="IPR050266">
    <property type="entry name" value="AB_hydrolase_sf"/>
</dbReference>
<gene>
    <name evidence="2" type="ORF">FGG12_10110</name>
</gene>
<dbReference type="SUPFAM" id="SSF53474">
    <property type="entry name" value="alpha/beta-Hydrolases"/>
    <property type="match status" value="1"/>
</dbReference>
<dbReference type="InterPro" id="IPR029058">
    <property type="entry name" value="AB_hydrolase_fold"/>
</dbReference>
<dbReference type="InterPro" id="IPR000073">
    <property type="entry name" value="AB_hydrolase_1"/>
</dbReference>
<evidence type="ECO:0000313" key="2">
    <source>
        <dbReference type="EMBL" id="TSP12573.1"/>
    </source>
</evidence>
<comment type="caution">
    <text evidence="2">The sequence shown here is derived from an EMBL/GenBank/DDBJ whole genome shotgun (WGS) entry which is preliminary data.</text>
</comment>
<dbReference type="Gene3D" id="3.40.50.1820">
    <property type="entry name" value="alpha/beta hydrolase"/>
    <property type="match status" value="1"/>
</dbReference>
<evidence type="ECO:0000259" key="1">
    <source>
        <dbReference type="Pfam" id="PF12697"/>
    </source>
</evidence>
<organism evidence="2 3">
    <name type="scientific">Cupriavidus campinensis</name>
    <dbReference type="NCBI Taxonomy" id="151783"/>
    <lineage>
        <taxon>Bacteria</taxon>
        <taxon>Pseudomonadati</taxon>
        <taxon>Pseudomonadota</taxon>
        <taxon>Betaproteobacteria</taxon>
        <taxon>Burkholderiales</taxon>
        <taxon>Burkholderiaceae</taxon>
        <taxon>Cupriavidus</taxon>
    </lineage>
</organism>
<proteinExistence type="predicted"/>
<accession>A0ABY3EP85</accession>
<dbReference type="Proteomes" id="UP000318943">
    <property type="component" value="Unassembled WGS sequence"/>
</dbReference>
<dbReference type="Pfam" id="PF12697">
    <property type="entry name" value="Abhydrolase_6"/>
    <property type="match status" value="1"/>
</dbReference>
<dbReference type="PANTHER" id="PTHR43798">
    <property type="entry name" value="MONOACYLGLYCEROL LIPASE"/>
    <property type="match status" value="1"/>
</dbReference>
<dbReference type="EMBL" id="VCIZ01000005">
    <property type="protein sequence ID" value="TSP12573.1"/>
    <property type="molecule type" value="Genomic_DNA"/>
</dbReference>
<keyword evidence="3" id="KW-1185">Reference proteome</keyword>
<dbReference type="GO" id="GO:0016787">
    <property type="term" value="F:hydrolase activity"/>
    <property type="evidence" value="ECO:0007669"/>
    <property type="project" value="UniProtKB-KW"/>
</dbReference>
<name>A0ABY3EP85_9BURK</name>
<reference evidence="2 3" key="1">
    <citation type="submission" date="2019-05" db="EMBL/GenBank/DDBJ databases">
        <title>Whole genome sequence analysis of Cupriavidus campinensis S14E4C strain.</title>
        <authorList>
            <person name="Abbaszade G."/>
            <person name="Szabo A."/>
            <person name="Toumi M."/>
            <person name="Toth E."/>
        </authorList>
    </citation>
    <scope>NUCLEOTIDE SEQUENCE [LARGE SCALE GENOMIC DNA]</scope>
    <source>
        <strain evidence="2 3">S14E4C</strain>
    </source>
</reference>
<protein>
    <submittedName>
        <fullName evidence="2">Alpha/beta hydrolase</fullName>
    </submittedName>
</protein>
<sequence length="259" mass="27742">MCTGGDVTDDDVIAVGGGPITVVAVHGIQGTRGAWLPLARQLADRCTFILPNLPGRGLAKAPASEDDCTLDAYARELGRTITRHVDGPFVLAGWSMGVSVALAYLSQVRTTAAWPLPAELLLVSGTPYLDAVAWFPPSSPDALLEAIATREQRLGLREAADHRTVAWTWNAIRRTDQRGELAHITTPARVIHGSEDADCPLTHGAMLADGVPRAEFHVLQGAGHSVLTERTEDIAAYLRKHWPAPAAAHGTRTYPRETA</sequence>
<feature type="domain" description="AB hydrolase-1" evidence="1">
    <location>
        <begin position="22"/>
        <end position="236"/>
    </location>
</feature>
<dbReference type="PANTHER" id="PTHR43798:SF33">
    <property type="entry name" value="HYDROLASE, PUTATIVE (AFU_ORTHOLOGUE AFUA_2G14860)-RELATED"/>
    <property type="match status" value="1"/>
</dbReference>